<dbReference type="PANTHER" id="PTHR34605">
    <property type="entry name" value="PHAGE_INTEGRASE DOMAIN-CONTAINING PROTEIN"/>
    <property type="match status" value="1"/>
</dbReference>
<dbReference type="Gene3D" id="1.10.443.10">
    <property type="entry name" value="Intergrase catalytic core"/>
    <property type="match status" value="1"/>
</dbReference>
<dbReference type="InterPro" id="IPR011010">
    <property type="entry name" value="DNA_brk_join_enz"/>
</dbReference>
<name>A0AAE0BIB0_9CHLO</name>
<evidence type="ECO:0008006" key="4">
    <source>
        <dbReference type="Google" id="ProtNLM"/>
    </source>
</evidence>
<evidence type="ECO:0000313" key="2">
    <source>
        <dbReference type="EMBL" id="KAK3237118.1"/>
    </source>
</evidence>
<evidence type="ECO:0000256" key="1">
    <source>
        <dbReference type="ARBA" id="ARBA00023172"/>
    </source>
</evidence>
<keyword evidence="1" id="KW-0233">DNA recombination</keyword>
<dbReference type="GO" id="GO:0015074">
    <property type="term" value="P:DNA integration"/>
    <property type="evidence" value="ECO:0007669"/>
    <property type="project" value="InterPro"/>
</dbReference>
<dbReference type="InterPro" id="IPR043502">
    <property type="entry name" value="DNA/RNA_pol_sf"/>
</dbReference>
<protein>
    <recommendedName>
        <fullName evidence="4">Reverse transcriptase domain-containing protein</fullName>
    </recommendedName>
</protein>
<dbReference type="InterPro" id="IPR013762">
    <property type="entry name" value="Integrase-like_cat_sf"/>
</dbReference>
<dbReference type="AlphaFoldDB" id="A0AAE0BIB0"/>
<dbReference type="EMBL" id="LGRX02034701">
    <property type="protein sequence ID" value="KAK3237118.1"/>
    <property type="molecule type" value="Genomic_DNA"/>
</dbReference>
<reference evidence="2 3" key="1">
    <citation type="journal article" date="2015" name="Genome Biol. Evol.">
        <title>Comparative Genomics of a Bacterivorous Green Alga Reveals Evolutionary Causalities and Consequences of Phago-Mixotrophic Mode of Nutrition.</title>
        <authorList>
            <person name="Burns J.A."/>
            <person name="Paasch A."/>
            <person name="Narechania A."/>
            <person name="Kim E."/>
        </authorList>
    </citation>
    <scope>NUCLEOTIDE SEQUENCE [LARGE SCALE GENOMIC DNA]</scope>
    <source>
        <strain evidence="2 3">PLY_AMNH</strain>
    </source>
</reference>
<proteinExistence type="predicted"/>
<keyword evidence="3" id="KW-1185">Reference proteome</keyword>
<dbReference type="PANTHER" id="PTHR34605:SF4">
    <property type="entry name" value="DNA ADENINE METHYLTRANSFERASE"/>
    <property type="match status" value="1"/>
</dbReference>
<dbReference type="GO" id="GO:0006310">
    <property type="term" value="P:DNA recombination"/>
    <property type="evidence" value="ECO:0007669"/>
    <property type="project" value="UniProtKB-KW"/>
</dbReference>
<comment type="caution">
    <text evidence="2">The sequence shown here is derived from an EMBL/GenBank/DDBJ whole genome shotgun (WGS) entry which is preliminary data.</text>
</comment>
<gene>
    <name evidence="2" type="ORF">CYMTET_52784</name>
</gene>
<accession>A0AAE0BIB0</accession>
<sequence>MELVNDTQVGTYPFGGHNIADAQRGSNGGSIRGSRPAILLLQQQLARQQADHAAALIAIRAQMAAQAVSLGVALATVPAAAAVRVVDPAVRVLLDELSASTVRPARMSLLVHLCPELEAEDPETLVGPRATLELLQARVFLLKNILTAWQNFVALVDPSFVTTDFQGLGGGHATAGAGARMMPVARGATTTALAMVPKTPTKPELFRLRESDIEAAVRGDPVSKEAAQFTSGGSLLTRLASVVPSGGLHKGVDLRVRPFRNYAEDDEPRWELGLDGKSRLHLKTKWAEEVGIEVPEVDRGCREDTSAASLESAGTSVHQWHEFIAELRDVGVLVLNMTANACRMAVAFKTDPDKIFQVRGAACGVRIFIQRGAGGHLLHSGELRPAEHRATMDKEIRKDRDAGNIVMVKMVWNIQGISVVGVVAKEWKGVLKFMPVWDYSRPEDVGANSRIDLEKEKFSSIKDAYALLRPGLWMAKLNLTSAYRSVPVAAMYWIAHVFEWDEEGASVVGYLDDFLSVGRKRVVLEFLKLLREFVVFLGFEVNDDKCEGPFHYIEFLGILLSTEGNQCTASISEDRIAVVQEKIANIRRLGALPGCQVPRIPLEGLLGLLAFCGQVVYGLSLHTRYAHTLLAQARGRYLYLTDKVEQDLKMIVTVIRLLYGRKIRLDRVEEHYFPFRPDCPESWDIGYLELFTVFWAMVLWGKYITGKTVVIRIDNNCVIVQVEKWWGPAAYIPLLWQLFFVCVQHDVPLRPVYISSEDNIYSDLLSRDRVEEFGTRFEADKQKPVWIEDRDDWMLSGLDQGGQCAGHGLRQPQRLGNPPFSGFIDIVRREQQGTSATFLVPWWPGNPGFKLVVSLPGVFKIVRRTVTLQAECFALNTHTAYSTGVRSWVSFCISGRARGFLNKMLPAEDEMLADWVVYMVTERAGRERRWDTPSKQVMPLGFVELLLVAEVVNPHNFNENVVFAAMDMACFCFFRKDNVSVEKAEAWNPREHLVQSDVTFPDVTSADIRVRHSKTIQDRERYHHVRVLYIPGSPICPLTPLRLVMAGPTLGEDGLLFCIEDARGRLKPLTHSFFVGTFRKLAERVGSDPTAYSGHSFRRCGATAAYGLKVADHLIQAHGDWTSDCYKLYCDLGREQLLLLPSAMADGAAAATAAHRASR</sequence>
<dbReference type="SUPFAM" id="SSF56672">
    <property type="entry name" value="DNA/RNA polymerases"/>
    <property type="match status" value="1"/>
</dbReference>
<dbReference type="Proteomes" id="UP001190700">
    <property type="component" value="Unassembled WGS sequence"/>
</dbReference>
<dbReference type="SUPFAM" id="SSF56349">
    <property type="entry name" value="DNA breaking-rejoining enzymes"/>
    <property type="match status" value="1"/>
</dbReference>
<dbReference type="InterPro" id="IPR052925">
    <property type="entry name" value="Phage_Integrase-like_Recomb"/>
</dbReference>
<organism evidence="2 3">
    <name type="scientific">Cymbomonas tetramitiformis</name>
    <dbReference type="NCBI Taxonomy" id="36881"/>
    <lineage>
        <taxon>Eukaryota</taxon>
        <taxon>Viridiplantae</taxon>
        <taxon>Chlorophyta</taxon>
        <taxon>Pyramimonadophyceae</taxon>
        <taxon>Pyramimonadales</taxon>
        <taxon>Pyramimonadaceae</taxon>
        <taxon>Cymbomonas</taxon>
    </lineage>
</organism>
<evidence type="ECO:0000313" key="3">
    <source>
        <dbReference type="Proteomes" id="UP001190700"/>
    </source>
</evidence>
<dbReference type="GO" id="GO:0003677">
    <property type="term" value="F:DNA binding"/>
    <property type="evidence" value="ECO:0007669"/>
    <property type="project" value="InterPro"/>
</dbReference>